<organism evidence="1 2">
    <name type="scientific">Streptococcus agalactiae</name>
    <dbReference type="NCBI Taxonomy" id="1311"/>
    <lineage>
        <taxon>Bacteria</taxon>
        <taxon>Bacillati</taxon>
        <taxon>Bacillota</taxon>
        <taxon>Bacilli</taxon>
        <taxon>Lactobacillales</taxon>
        <taxon>Streptococcaceae</taxon>
        <taxon>Streptococcus</taxon>
    </lineage>
</organism>
<sequence>MTITITVIYNSTFQNRFFLPTYLVNNEYQKKVELNLLSFLHL</sequence>
<dbReference type="Proteomes" id="UP000254076">
    <property type="component" value="Unassembled WGS sequence"/>
</dbReference>
<protein>
    <submittedName>
        <fullName evidence="1">Uncharacterized protein</fullName>
    </submittedName>
</protein>
<comment type="caution">
    <text evidence="1">The sequence shown here is derived from an EMBL/GenBank/DDBJ whole genome shotgun (WGS) entry which is preliminary data.</text>
</comment>
<dbReference type="EMBL" id="UHEQ01000004">
    <property type="protein sequence ID" value="SUN14215.1"/>
    <property type="molecule type" value="Genomic_DNA"/>
</dbReference>
<evidence type="ECO:0000313" key="2">
    <source>
        <dbReference type="Proteomes" id="UP000254076"/>
    </source>
</evidence>
<accession>A0A8B4RF46</accession>
<reference evidence="1 2" key="1">
    <citation type="submission" date="2018-06" db="EMBL/GenBank/DDBJ databases">
        <authorList>
            <consortium name="Pathogen Informatics"/>
            <person name="Doyle S."/>
        </authorList>
    </citation>
    <scope>NUCLEOTIDE SEQUENCE [LARGE SCALE GENOMIC DNA]</scope>
    <source>
        <strain evidence="1 2">NCTC8185</strain>
    </source>
</reference>
<dbReference type="AlphaFoldDB" id="A0A8B4RF46"/>
<proteinExistence type="predicted"/>
<name>A0A8B4RF46_STRAG</name>
<evidence type="ECO:0000313" key="1">
    <source>
        <dbReference type="EMBL" id="SUN14215.1"/>
    </source>
</evidence>
<gene>
    <name evidence="1" type="ORF">NCTC8185_01495</name>
</gene>